<reference evidence="2 3" key="1">
    <citation type="submission" date="2021-11" db="EMBL/GenBank/DDBJ databases">
        <title>Black yeast isolated from Biological Soil Crust.</title>
        <authorList>
            <person name="Kurbessoian T."/>
        </authorList>
    </citation>
    <scope>NUCLEOTIDE SEQUENCE [LARGE SCALE GENOMIC DNA]</scope>
    <source>
        <strain evidence="2 3">CCFEE 5522</strain>
    </source>
</reference>
<name>A0AAV9JYM0_9PEZI</name>
<evidence type="ECO:0000313" key="2">
    <source>
        <dbReference type="EMBL" id="KAK4550180.1"/>
    </source>
</evidence>
<evidence type="ECO:0000259" key="1">
    <source>
        <dbReference type="Pfam" id="PF20150"/>
    </source>
</evidence>
<dbReference type="Pfam" id="PF20150">
    <property type="entry name" value="2EXR"/>
    <property type="match status" value="1"/>
</dbReference>
<keyword evidence="3" id="KW-1185">Reference proteome</keyword>
<dbReference type="EMBL" id="JAVFHQ010000002">
    <property type="protein sequence ID" value="KAK4550180.1"/>
    <property type="molecule type" value="Genomic_DNA"/>
</dbReference>
<dbReference type="InterPro" id="IPR045518">
    <property type="entry name" value="2EXR"/>
</dbReference>
<dbReference type="Proteomes" id="UP001324427">
    <property type="component" value="Unassembled WGS sequence"/>
</dbReference>
<gene>
    <name evidence="2" type="ORF">LTR36_003147</name>
</gene>
<accession>A0AAV9JYM0</accession>
<comment type="caution">
    <text evidence="2">The sequence shown here is derived from an EMBL/GenBank/DDBJ whole genome shotgun (WGS) entry which is preliminary data.</text>
</comment>
<protein>
    <recommendedName>
        <fullName evidence="1">2EXR domain-containing protein</fullName>
    </recommendedName>
</protein>
<dbReference type="PANTHER" id="PTHR42085:SF1">
    <property type="entry name" value="F-BOX DOMAIN-CONTAINING PROTEIN"/>
    <property type="match status" value="1"/>
</dbReference>
<dbReference type="PANTHER" id="PTHR42085">
    <property type="entry name" value="F-BOX DOMAIN-CONTAINING PROTEIN"/>
    <property type="match status" value="1"/>
</dbReference>
<organism evidence="2 3">
    <name type="scientific">Oleoguttula mirabilis</name>
    <dbReference type="NCBI Taxonomy" id="1507867"/>
    <lineage>
        <taxon>Eukaryota</taxon>
        <taxon>Fungi</taxon>
        <taxon>Dikarya</taxon>
        <taxon>Ascomycota</taxon>
        <taxon>Pezizomycotina</taxon>
        <taxon>Dothideomycetes</taxon>
        <taxon>Dothideomycetidae</taxon>
        <taxon>Mycosphaerellales</taxon>
        <taxon>Teratosphaeriaceae</taxon>
        <taxon>Oleoguttula</taxon>
    </lineage>
</organism>
<sequence length="225" mass="25627">MENSPLARLPPELRNRIYELALKSDRPFTLVFKHMLGQEPSAQQRHPTGLARTCKALRKEATQLFYAINAFEIQTDESPDYISTTCCYLVRNVRAFVDMIGASNACALRSITLGPPCVIHYCDWYAEHRWLLQRVLEEMQGGRLLDLHACDVRVRMEIECAMDGSSDFTVEVDMRALGRSWDRIEGLLQQGLQATHHKLDGSGQRLAMKSMLEQLEEFRVVVGNA</sequence>
<evidence type="ECO:0000313" key="3">
    <source>
        <dbReference type="Proteomes" id="UP001324427"/>
    </source>
</evidence>
<dbReference type="AlphaFoldDB" id="A0AAV9JYM0"/>
<proteinExistence type="predicted"/>
<feature type="domain" description="2EXR" evidence="1">
    <location>
        <begin position="8"/>
        <end position="68"/>
    </location>
</feature>
<dbReference type="InterPro" id="IPR038883">
    <property type="entry name" value="AN11006-like"/>
</dbReference>